<proteinExistence type="predicted"/>
<protein>
    <submittedName>
        <fullName evidence="1">Uncharacterized protein</fullName>
    </submittedName>
</protein>
<reference evidence="1" key="1">
    <citation type="submission" date="2023-03" db="EMBL/GenBank/DDBJ databases">
        <title>Chromosome-level genomes of two armyworms, Mythimna separata and Mythimna loreyi, provide insights into the biosynthesis and reception of sex pheromones.</title>
        <authorList>
            <person name="Zhao H."/>
        </authorList>
    </citation>
    <scope>NUCLEOTIDE SEQUENCE</scope>
    <source>
        <strain evidence="1">BeijingLab</strain>
    </source>
</reference>
<name>A0ACC2QKW4_9NEOP</name>
<dbReference type="Proteomes" id="UP001231649">
    <property type="component" value="Chromosome 13"/>
</dbReference>
<gene>
    <name evidence="1" type="ORF">PYW08_002757</name>
</gene>
<dbReference type="EMBL" id="CM056789">
    <property type="protein sequence ID" value="KAJ8718520.1"/>
    <property type="molecule type" value="Genomic_DNA"/>
</dbReference>
<keyword evidence="2" id="KW-1185">Reference proteome</keyword>
<evidence type="ECO:0000313" key="1">
    <source>
        <dbReference type="EMBL" id="KAJ8718520.1"/>
    </source>
</evidence>
<accession>A0ACC2QKW4</accession>
<sequence length="339" mass="37627">MKTTIIWFLFTTAHIVSTVPVNTVISNSSEDLVTVPRFIKFPDGEGNLHDVDLEAPVDQKLLDEINRNPANNLYLLYTRRNPTFPQMLVNKNDNSIFNSNFNPRVPTVVIVHGWFSNQDSDINSVVTNACLRREDVNVIVMDWSRLANSNYVTATTGVPAVGRGLGQFLAFLNSVTGAHFTQMHLVGFCLGAHVVGYAGRELEGRVARVTGLSPAGPLWNYNSDRLNPNDAIYVEAIHTNSGNTIGGLGIGSDVANADFYVNGGVSQPDCKTNICSHNKSWRYFADTVFYNDIIGTECISSWQITMDICNGTRLHMGNNDLKKWGSGRFRANTKRRYPF</sequence>
<comment type="caution">
    <text evidence="1">The sequence shown here is derived from an EMBL/GenBank/DDBJ whole genome shotgun (WGS) entry which is preliminary data.</text>
</comment>
<evidence type="ECO:0000313" key="2">
    <source>
        <dbReference type="Proteomes" id="UP001231649"/>
    </source>
</evidence>
<organism evidence="1 2">
    <name type="scientific">Mythimna loreyi</name>
    <dbReference type="NCBI Taxonomy" id="667449"/>
    <lineage>
        <taxon>Eukaryota</taxon>
        <taxon>Metazoa</taxon>
        <taxon>Ecdysozoa</taxon>
        <taxon>Arthropoda</taxon>
        <taxon>Hexapoda</taxon>
        <taxon>Insecta</taxon>
        <taxon>Pterygota</taxon>
        <taxon>Neoptera</taxon>
        <taxon>Endopterygota</taxon>
        <taxon>Lepidoptera</taxon>
        <taxon>Glossata</taxon>
        <taxon>Ditrysia</taxon>
        <taxon>Noctuoidea</taxon>
        <taxon>Noctuidae</taxon>
        <taxon>Noctuinae</taxon>
        <taxon>Hadenini</taxon>
        <taxon>Mythimna</taxon>
    </lineage>
</organism>